<dbReference type="GO" id="GO:0003887">
    <property type="term" value="F:DNA-directed DNA polymerase activity"/>
    <property type="evidence" value="ECO:0007669"/>
    <property type="project" value="UniProtKB-KW"/>
</dbReference>
<keyword evidence="7" id="KW-0862">Zinc</keyword>
<dbReference type="PRINTS" id="PR00300">
    <property type="entry name" value="CLPPROTEASEA"/>
</dbReference>
<evidence type="ECO:0000256" key="8">
    <source>
        <dbReference type="ARBA" id="ARBA00022840"/>
    </source>
</evidence>
<evidence type="ECO:0000256" key="10">
    <source>
        <dbReference type="ARBA" id="ARBA00049244"/>
    </source>
</evidence>
<dbReference type="InterPro" id="IPR003593">
    <property type="entry name" value="AAA+_ATPase"/>
</dbReference>
<dbReference type="FunFam" id="1.10.8.60:FF:000013">
    <property type="entry name" value="DNA polymerase III subunit gamma/tau"/>
    <property type="match status" value="1"/>
</dbReference>
<evidence type="ECO:0000313" key="13">
    <source>
        <dbReference type="EMBL" id="HHF97907.1"/>
    </source>
</evidence>
<comment type="catalytic activity">
    <reaction evidence="10 11">
        <text>DNA(n) + a 2'-deoxyribonucleoside 5'-triphosphate = DNA(n+1) + diphosphate</text>
        <dbReference type="Rhea" id="RHEA:22508"/>
        <dbReference type="Rhea" id="RHEA-COMP:17339"/>
        <dbReference type="Rhea" id="RHEA-COMP:17340"/>
        <dbReference type="ChEBI" id="CHEBI:33019"/>
        <dbReference type="ChEBI" id="CHEBI:61560"/>
        <dbReference type="ChEBI" id="CHEBI:173112"/>
        <dbReference type="EC" id="2.7.7.7"/>
    </reaction>
</comment>
<accession>A0A7V5LZC9</accession>
<dbReference type="SMART" id="SM00382">
    <property type="entry name" value="AAA"/>
    <property type="match status" value="1"/>
</dbReference>
<dbReference type="InterPro" id="IPR027417">
    <property type="entry name" value="P-loop_NTPase"/>
</dbReference>
<dbReference type="PANTHER" id="PTHR11669:SF0">
    <property type="entry name" value="PROTEIN STICHEL-LIKE 2"/>
    <property type="match status" value="1"/>
</dbReference>
<dbReference type="CDD" id="cd00009">
    <property type="entry name" value="AAA"/>
    <property type="match status" value="1"/>
</dbReference>
<keyword evidence="8 11" id="KW-0067">ATP-binding</keyword>
<evidence type="ECO:0000256" key="9">
    <source>
        <dbReference type="ARBA" id="ARBA00022932"/>
    </source>
</evidence>
<comment type="similarity">
    <text evidence="1 11">Belongs to the DnaX/STICHEL family.</text>
</comment>
<keyword evidence="9 11" id="KW-0239">DNA-directed DNA polymerase</keyword>
<comment type="function">
    <text evidence="11">DNA polymerase III is a complex, multichain enzyme responsible for most of the replicative synthesis in bacteria. This DNA polymerase also exhibits 3' to 5' exonuclease activity.</text>
</comment>
<evidence type="ECO:0000256" key="5">
    <source>
        <dbReference type="ARBA" id="ARBA00022723"/>
    </source>
</evidence>
<dbReference type="InterPro" id="IPR012763">
    <property type="entry name" value="DNA_pol_III_sug/sutau_N"/>
</dbReference>
<dbReference type="InterPro" id="IPR008921">
    <property type="entry name" value="DNA_pol3_clamp-load_cplx_C"/>
</dbReference>
<evidence type="ECO:0000256" key="7">
    <source>
        <dbReference type="ARBA" id="ARBA00022833"/>
    </source>
</evidence>
<keyword evidence="4 11" id="KW-0235">DNA replication</keyword>
<dbReference type="AlphaFoldDB" id="A0A7V5LZC9"/>
<dbReference type="Proteomes" id="UP000886070">
    <property type="component" value="Unassembled WGS sequence"/>
</dbReference>
<dbReference type="InterPro" id="IPR050238">
    <property type="entry name" value="DNA_Rep/Repair_Clamp_Loader"/>
</dbReference>
<comment type="subunit">
    <text evidence="11">DNA polymerase III contains a core (composed of alpha, epsilon and theta chains) that associates with a tau subunit. This core dimerizes to form the POLIII' complex. PolIII' associates with the gamma complex (composed of gamma, delta, delta', psi and chi chains) and with the beta chain to form the complete DNA polymerase III complex.</text>
</comment>
<dbReference type="InterPro" id="IPR045085">
    <property type="entry name" value="HLD_clamp_pol_III_gamma_tau"/>
</dbReference>
<evidence type="ECO:0000256" key="2">
    <source>
        <dbReference type="ARBA" id="ARBA00022679"/>
    </source>
</evidence>
<evidence type="ECO:0000256" key="3">
    <source>
        <dbReference type="ARBA" id="ARBA00022695"/>
    </source>
</evidence>
<evidence type="ECO:0000256" key="6">
    <source>
        <dbReference type="ARBA" id="ARBA00022741"/>
    </source>
</evidence>
<feature type="domain" description="AAA+ ATPase" evidence="12">
    <location>
        <begin position="58"/>
        <end position="200"/>
    </location>
</feature>
<dbReference type="GO" id="GO:0005524">
    <property type="term" value="F:ATP binding"/>
    <property type="evidence" value="ECO:0007669"/>
    <property type="project" value="UniProtKB-KW"/>
</dbReference>
<dbReference type="Gene3D" id="1.20.272.10">
    <property type="match status" value="1"/>
</dbReference>
<proteinExistence type="inferred from homology"/>
<dbReference type="Pfam" id="PF22608">
    <property type="entry name" value="DNAX_ATPase_lid"/>
    <property type="match status" value="1"/>
</dbReference>
<dbReference type="GO" id="GO:0009360">
    <property type="term" value="C:DNA polymerase III complex"/>
    <property type="evidence" value="ECO:0007669"/>
    <property type="project" value="InterPro"/>
</dbReference>
<dbReference type="PANTHER" id="PTHR11669">
    <property type="entry name" value="REPLICATION FACTOR C / DNA POLYMERASE III GAMMA-TAU SUBUNIT"/>
    <property type="match status" value="1"/>
</dbReference>
<keyword evidence="3 11" id="KW-0548">Nucleotidyltransferase</keyword>
<protein>
    <recommendedName>
        <fullName evidence="11">DNA polymerase III subunit gamma/tau</fullName>
        <ecNumber evidence="11">2.7.7.7</ecNumber>
    </recommendedName>
</protein>
<dbReference type="NCBIfam" id="TIGR02397">
    <property type="entry name" value="dnaX_nterm"/>
    <property type="match status" value="1"/>
</dbReference>
<sequence>MLCTQEVGGSNPPISTSREQGVTYQVLTQKWRPQTFQEIVGQDHITKTLINSISLGRINHAYLFAGPHGTGKTSTARILAKALNCKKGPTPFPCNKCSNCIEISRSQSLDVLEIDGASNRGIEEVRDLREKINLSPMKGKFKVYIIDEVHMLTQPAFNALLKTVEEPPSHAVFIFATTDPEKVPSTIISRCQRFDFNKIGFSDIVERLKQIIDKEKVKASEDALQLIARASENSMRDAEKILDQLVSYTQGNIEEKDVVSILGMIETDFLAEFTENLYHRRPLSNIKLLHALLKEGKNPQWIVKGWLHWLRDLAMFKLGEKELLYFPLKYEDLLEKQSNYFTLKELMSFVEKLSLAEREVRFSAVPEIYLEMLMVKLSSFEVEVEEVKEKDPHLASIFGKILDLEEKIKSSVSSHVKEEKKSHLDIKEEKREQEAVKKDDIFWVQSVPEERNVSDKEECLEKWRKVVEAVKKRKRSLGSFLEKMQIMSIEEKCIVLGSGANFIKETLEEKDNRRVIYEELKKVFPEDFSLKFKYISSEKSKQKRENHLREIIAQAIEIFDGEIVAK</sequence>
<dbReference type="Pfam" id="PF13177">
    <property type="entry name" value="DNA_pol3_delta2"/>
    <property type="match status" value="1"/>
</dbReference>
<dbReference type="SUPFAM" id="SSF52540">
    <property type="entry name" value="P-loop containing nucleoside triphosphate hydrolases"/>
    <property type="match status" value="1"/>
</dbReference>
<dbReference type="GO" id="GO:0003677">
    <property type="term" value="F:DNA binding"/>
    <property type="evidence" value="ECO:0007669"/>
    <property type="project" value="InterPro"/>
</dbReference>
<evidence type="ECO:0000259" key="12">
    <source>
        <dbReference type="SMART" id="SM00382"/>
    </source>
</evidence>
<dbReference type="GO" id="GO:0046872">
    <property type="term" value="F:metal ion binding"/>
    <property type="evidence" value="ECO:0007669"/>
    <property type="project" value="UniProtKB-KW"/>
</dbReference>
<evidence type="ECO:0000256" key="1">
    <source>
        <dbReference type="ARBA" id="ARBA00006360"/>
    </source>
</evidence>
<gene>
    <name evidence="11 13" type="primary">dnaX</name>
    <name evidence="13" type="ORF">ENL39_00260</name>
</gene>
<dbReference type="Gene3D" id="1.10.8.60">
    <property type="match status" value="1"/>
</dbReference>
<dbReference type="CDD" id="cd18137">
    <property type="entry name" value="HLD_clamp_pol_III_gamma_tau"/>
    <property type="match status" value="1"/>
</dbReference>
<keyword evidence="2 11" id="KW-0808">Transferase</keyword>
<keyword evidence="5" id="KW-0479">Metal-binding</keyword>
<name>A0A7V5LZC9_UNCAE</name>
<dbReference type="Gene3D" id="3.40.50.300">
    <property type="entry name" value="P-loop containing nucleotide triphosphate hydrolases"/>
    <property type="match status" value="1"/>
</dbReference>
<reference evidence="13" key="1">
    <citation type="journal article" date="2020" name="mSystems">
        <title>Genome- and Community-Level Interaction Insights into Carbon Utilization and Element Cycling Functions of Hydrothermarchaeota in Hydrothermal Sediment.</title>
        <authorList>
            <person name="Zhou Z."/>
            <person name="Liu Y."/>
            <person name="Xu W."/>
            <person name="Pan J."/>
            <person name="Luo Z.H."/>
            <person name="Li M."/>
        </authorList>
    </citation>
    <scope>NUCLEOTIDE SEQUENCE [LARGE SCALE GENOMIC DNA]</scope>
    <source>
        <strain evidence="13">HyVt-92</strain>
    </source>
</reference>
<dbReference type="EMBL" id="DRTT01000007">
    <property type="protein sequence ID" value="HHF97907.1"/>
    <property type="molecule type" value="Genomic_DNA"/>
</dbReference>
<dbReference type="Pfam" id="PF12169">
    <property type="entry name" value="DNA_pol3_gamma3"/>
    <property type="match status" value="1"/>
</dbReference>
<evidence type="ECO:0000256" key="4">
    <source>
        <dbReference type="ARBA" id="ARBA00022705"/>
    </source>
</evidence>
<dbReference type="InterPro" id="IPR022754">
    <property type="entry name" value="DNA_pol_III_gamma-3"/>
</dbReference>
<keyword evidence="6 11" id="KW-0547">Nucleotide-binding</keyword>
<comment type="caution">
    <text evidence="13">The sequence shown here is derived from an EMBL/GenBank/DDBJ whole genome shotgun (WGS) entry which is preliminary data.</text>
</comment>
<organism evidence="13">
    <name type="scientific">Aerophobetes bacterium</name>
    <dbReference type="NCBI Taxonomy" id="2030807"/>
    <lineage>
        <taxon>Bacteria</taxon>
        <taxon>Candidatus Aerophobota</taxon>
    </lineage>
</organism>
<dbReference type="SUPFAM" id="SSF48019">
    <property type="entry name" value="post-AAA+ oligomerization domain-like"/>
    <property type="match status" value="1"/>
</dbReference>
<dbReference type="NCBIfam" id="NF004046">
    <property type="entry name" value="PRK05563.1"/>
    <property type="match status" value="1"/>
</dbReference>
<dbReference type="GO" id="GO:0006261">
    <property type="term" value="P:DNA-templated DNA replication"/>
    <property type="evidence" value="ECO:0007669"/>
    <property type="project" value="TreeGrafter"/>
</dbReference>
<evidence type="ECO:0000256" key="11">
    <source>
        <dbReference type="RuleBase" id="RU364063"/>
    </source>
</evidence>
<dbReference type="InterPro" id="IPR001270">
    <property type="entry name" value="ClpA/B"/>
</dbReference>
<dbReference type="FunFam" id="3.40.50.300:FF:000014">
    <property type="entry name" value="DNA polymerase III subunit gamma/tau"/>
    <property type="match status" value="1"/>
</dbReference>
<dbReference type="EC" id="2.7.7.7" evidence="11"/>